<keyword evidence="5" id="KW-0342">GTP-binding</keyword>
<keyword evidence="6" id="KW-0539">Nucleus</keyword>
<dbReference type="PANTHER" id="PTHR11089:SF30">
    <property type="entry name" value="GUANINE NUCLEOTIDE-BINDING PROTEIN-LIKE 3 HOMOLOG"/>
    <property type="match status" value="1"/>
</dbReference>
<feature type="non-terminal residue" evidence="8">
    <location>
        <position position="177"/>
    </location>
</feature>
<protein>
    <recommendedName>
        <fullName evidence="7">CP-type G domain-containing protein</fullName>
    </recommendedName>
</protein>
<comment type="subcellular location">
    <subcellularLocation>
        <location evidence="2">Nucleus</location>
        <location evidence="2">Nucleolus</location>
    </subcellularLocation>
    <subcellularLocation>
        <location evidence="1">Plastid</location>
        <location evidence="1">Chloroplast</location>
    </subcellularLocation>
</comment>
<dbReference type="SUPFAM" id="SSF52540">
    <property type="entry name" value="P-loop containing nucleoside triphosphate hydrolases"/>
    <property type="match status" value="1"/>
</dbReference>
<accession>L1J196</accession>
<evidence type="ECO:0000256" key="1">
    <source>
        <dbReference type="ARBA" id="ARBA00004229"/>
    </source>
</evidence>
<dbReference type="InterPro" id="IPR030378">
    <property type="entry name" value="G_CP_dom"/>
</dbReference>
<dbReference type="KEGG" id="gtt:GUITHDRAFT_153687"/>
<evidence type="ECO:0000256" key="6">
    <source>
        <dbReference type="ARBA" id="ARBA00023242"/>
    </source>
</evidence>
<dbReference type="PaxDb" id="55529-EKX41914"/>
<evidence type="ECO:0000313" key="9">
    <source>
        <dbReference type="EnsemblProtists" id="EKX41914"/>
    </source>
</evidence>
<dbReference type="HOGENOM" id="CLU_011106_2_0_1"/>
<dbReference type="eggNOG" id="KOG2484">
    <property type="taxonomic scope" value="Eukaryota"/>
</dbReference>
<dbReference type="Pfam" id="PF01926">
    <property type="entry name" value="MMR_HSR1"/>
    <property type="match status" value="1"/>
</dbReference>
<evidence type="ECO:0000256" key="5">
    <source>
        <dbReference type="ARBA" id="ARBA00023134"/>
    </source>
</evidence>
<dbReference type="InterPro" id="IPR006073">
    <property type="entry name" value="GTP-bd"/>
</dbReference>
<dbReference type="RefSeq" id="XP_005828894.1">
    <property type="nucleotide sequence ID" value="XM_005828837.1"/>
</dbReference>
<dbReference type="GeneID" id="17298628"/>
<proteinExistence type="predicted"/>
<reference evidence="10" key="2">
    <citation type="submission" date="2012-11" db="EMBL/GenBank/DDBJ databases">
        <authorList>
            <person name="Kuo A."/>
            <person name="Curtis B.A."/>
            <person name="Tanifuji G."/>
            <person name="Burki F."/>
            <person name="Gruber A."/>
            <person name="Irimia M."/>
            <person name="Maruyama S."/>
            <person name="Arias M.C."/>
            <person name="Ball S.G."/>
            <person name="Gile G.H."/>
            <person name="Hirakawa Y."/>
            <person name="Hopkins J.F."/>
            <person name="Rensing S.A."/>
            <person name="Schmutz J."/>
            <person name="Symeonidi A."/>
            <person name="Elias M."/>
            <person name="Eveleigh R.J."/>
            <person name="Herman E.K."/>
            <person name="Klute M.J."/>
            <person name="Nakayama T."/>
            <person name="Obornik M."/>
            <person name="Reyes-Prieto A."/>
            <person name="Armbrust E.V."/>
            <person name="Aves S.J."/>
            <person name="Beiko R.G."/>
            <person name="Coutinho P."/>
            <person name="Dacks J.B."/>
            <person name="Durnford D.G."/>
            <person name="Fast N.M."/>
            <person name="Green B.R."/>
            <person name="Grisdale C."/>
            <person name="Hempe F."/>
            <person name="Henrissat B."/>
            <person name="Hoppner M.P."/>
            <person name="Ishida K.-I."/>
            <person name="Kim E."/>
            <person name="Koreny L."/>
            <person name="Kroth P.G."/>
            <person name="Liu Y."/>
            <person name="Malik S.-B."/>
            <person name="Maier U.G."/>
            <person name="McRose D."/>
            <person name="Mock T."/>
            <person name="Neilson J.A."/>
            <person name="Onodera N.T."/>
            <person name="Poole A.M."/>
            <person name="Pritham E.J."/>
            <person name="Richards T.A."/>
            <person name="Rocap G."/>
            <person name="Roy S.W."/>
            <person name="Sarai C."/>
            <person name="Schaack S."/>
            <person name="Shirato S."/>
            <person name="Slamovits C.H."/>
            <person name="Spencer D.F."/>
            <person name="Suzuki S."/>
            <person name="Worden A.Z."/>
            <person name="Zauner S."/>
            <person name="Barry K."/>
            <person name="Bell C."/>
            <person name="Bharti A.K."/>
            <person name="Crow J.A."/>
            <person name="Grimwood J."/>
            <person name="Kramer R."/>
            <person name="Lindquist E."/>
            <person name="Lucas S."/>
            <person name="Salamov A."/>
            <person name="McFadden G.I."/>
            <person name="Lane C.E."/>
            <person name="Keeling P.J."/>
            <person name="Gray M.W."/>
            <person name="Grigoriev I.V."/>
            <person name="Archibald J.M."/>
        </authorList>
    </citation>
    <scope>NUCLEOTIDE SEQUENCE</scope>
    <source>
        <strain evidence="10">CCMP2712</strain>
    </source>
</reference>
<name>L1J196_GUITC</name>
<dbReference type="FunFam" id="3.40.50.300:FF:000571">
    <property type="entry name" value="Guanine nucleotide-binding protein-like NSN1"/>
    <property type="match status" value="1"/>
</dbReference>
<dbReference type="PANTHER" id="PTHR11089">
    <property type="entry name" value="GTP-BINDING PROTEIN-RELATED"/>
    <property type="match status" value="1"/>
</dbReference>
<dbReference type="EMBL" id="JH993020">
    <property type="protein sequence ID" value="EKX41914.1"/>
    <property type="molecule type" value="Genomic_DNA"/>
</dbReference>
<keyword evidence="10" id="KW-1185">Reference proteome</keyword>
<dbReference type="GO" id="GO:0009507">
    <property type="term" value="C:chloroplast"/>
    <property type="evidence" value="ECO:0007669"/>
    <property type="project" value="UniProtKB-SubCell"/>
</dbReference>
<organism evidence="8">
    <name type="scientific">Guillardia theta (strain CCMP2712)</name>
    <name type="common">Cryptophyte</name>
    <dbReference type="NCBI Taxonomy" id="905079"/>
    <lineage>
        <taxon>Eukaryota</taxon>
        <taxon>Cryptophyceae</taxon>
        <taxon>Pyrenomonadales</taxon>
        <taxon>Geminigeraceae</taxon>
        <taxon>Guillardia</taxon>
    </lineage>
</organism>
<dbReference type="GO" id="GO:0005525">
    <property type="term" value="F:GTP binding"/>
    <property type="evidence" value="ECO:0007669"/>
    <property type="project" value="UniProtKB-KW"/>
</dbReference>
<dbReference type="GO" id="GO:0005730">
    <property type="term" value="C:nucleolus"/>
    <property type="evidence" value="ECO:0007669"/>
    <property type="project" value="UniProtKB-SubCell"/>
</dbReference>
<evidence type="ECO:0000256" key="2">
    <source>
        <dbReference type="ARBA" id="ARBA00004604"/>
    </source>
</evidence>
<dbReference type="EnsemblProtists" id="EKX41914">
    <property type="protein sequence ID" value="EKX41914"/>
    <property type="gene ID" value="GUITHDRAFT_153687"/>
</dbReference>
<keyword evidence="3" id="KW-0547">Nucleotide-binding</keyword>
<evidence type="ECO:0000259" key="7">
    <source>
        <dbReference type="PROSITE" id="PS51721"/>
    </source>
</evidence>
<dbReference type="Proteomes" id="UP000011087">
    <property type="component" value="Unassembled WGS sequence"/>
</dbReference>
<dbReference type="PROSITE" id="PS51721">
    <property type="entry name" value="G_CP"/>
    <property type="match status" value="1"/>
</dbReference>
<reference evidence="8 10" key="1">
    <citation type="journal article" date="2012" name="Nature">
        <title>Algal genomes reveal evolutionary mosaicism and the fate of nucleomorphs.</title>
        <authorList>
            <consortium name="DOE Joint Genome Institute"/>
            <person name="Curtis B.A."/>
            <person name="Tanifuji G."/>
            <person name="Burki F."/>
            <person name="Gruber A."/>
            <person name="Irimia M."/>
            <person name="Maruyama S."/>
            <person name="Arias M.C."/>
            <person name="Ball S.G."/>
            <person name="Gile G.H."/>
            <person name="Hirakawa Y."/>
            <person name="Hopkins J.F."/>
            <person name="Kuo A."/>
            <person name="Rensing S.A."/>
            <person name="Schmutz J."/>
            <person name="Symeonidi A."/>
            <person name="Elias M."/>
            <person name="Eveleigh R.J."/>
            <person name="Herman E.K."/>
            <person name="Klute M.J."/>
            <person name="Nakayama T."/>
            <person name="Obornik M."/>
            <person name="Reyes-Prieto A."/>
            <person name="Armbrust E.V."/>
            <person name="Aves S.J."/>
            <person name="Beiko R.G."/>
            <person name="Coutinho P."/>
            <person name="Dacks J.B."/>
            <person name="Durnford D.G."/>
            <person name="Fast N.M."/>
            <person name="Green B.R."/>
            <person name="Grisdale C.J."/>
            <person name="Hempel F."/>
            <person name="Henrissat B."/>
            <person name="Hoppner M.P."/>
            <person name="Ishida K."/>
            <person name="Kim E."/>
            <person name="Koreny L."/>
            <person name="Kroth P.G."/>
            <person name="Liu Y."/>
            <person name="Malik S.B."/>
            <person name="Maier U.G."/>
            <person name="McRose D."/>
            <person name="Mock T."/>
            <person name="Neilson J.A."/>
            <person name="Onodera N.T."/>
            <person name="Poole A.M."/>
            <person name="Pritham E.J."/>
            <person name="Richards T.A."/>
            <person name="Rocap G."/>
            <person name="Roy S.W."/>
            <person name="Sarai C."/>
            <person name="Schaack S."/>
            <person name="Shirato S."/>
            <person name="Slamovits C.H."/>
            <person name="Spencer D.F."/>
            <person name="Suzuki S."/>
            <person name="Worden A.Z."/>
            <person name="Zauner S."/>
            <person name="Barry K."/>
            <person name="Bell C."/>
            <person name="Bharti A.K."/>
            <person name="Crow J.A."/>
            <person name="Grimwood J."/>
            <person name="Kramer R."/>
            <person name="Lindquist E."/>
            <person name="Lucas S."/>
            <person name="Salamov A."/>
            <person name="McFadden G.I."/>
            <person name="Lane C.E."/>
            <person name="Keeling P.J."/>
            <person name="Gray M.W."/>
            <person name="Grigoriev I.V."/>
            <person name="Archibald J.M."/>
        </authorList>
    </citation>
    <scope>NUCLEOTIDE SEQUENCE</scope>
    <source>
        <strain evidence="8 10">CCMP2712</strain>
    </source>
</reference>
<evidence type="ECO:0000256" key="3">
    <source>
        <dbReference type="ARBA" id="ARBA00022741"/>
    </source>
</evidence>
<dbReference type="InterPro" id="IPR027417">
    <property type="entry name" value="P-loop_NTPase"/>
</dbReference>
<gene>
    <name evidence="8" type="ORF">GUITHDRAFT_153687</name>
</gene>
<feature type="domain" description="CP-type G" evidence="7">
    <location>
        <begin position="1"/>
        <end position="177"/>
    </location>
</feature>
<evidence type="ECO:0000313" key="10">
    <source>
        <dbReference type="Proteomes" id="UP000011087"/>
    </source>
</evidence>
<evidence type="ECO:0000256" key="4">
    <source>
        <dbReference type="ARBA" id="ARBA00023054"/>
    </source>
</evidence>
<dbReference type="OMA" id="SIMIADC"/>
<reference evidence="9" key="3">
    <citation type="submission" date="2015-06" db="UniProtKB">
        <authorList>
            <consortium name="EnsemblProtists"/>
        </authorList>
    </citation>
    <scope>IDENTIFICATION</scope>
</reference>
<sequence>MADVILEVLDARDPLGCRPMEVEKYIQQKDPNKRIVLVLNKIDLVPKEKVAAWLKYLRRELPAVAMKCSTQSQRSNLGRGKASLATANNDQLGGSECIGGEQLLQLLKNYSRNSNLKMSITVGVVGYPNVGKSSLINSLVRTRAVETGAQAGITKVAQEVHLDKKVKLLDCPGIVFA</sequence>
<dbReference type="AlphaFoldDB" id="L1J196"/>
<dbReference type="STRING" id="905079.L1J196"/>
<evidence type="ECO:0000313" key="8">
    <source>
        <dbReference type="EMBL" id="EKX41914.1"/>
    </source>
</evidence>
<dbReference type="InterPro" id="IPR050755">
    <property type="entry name" value="TRAFAC_YlqF/YawG_RiboMat"/>
</dbReference>
<dbReference type="PRINTS" id="PR00326">
    <property type="entry name" value="GTP1OBG"/>
</dbReference>
<keyword evidence="4" id="KW-0175">Coiled coil</keyword>
<dbReference type="OrthoDB" id="10266128at2759"/>
<dbReference type="CDD" id="cd04178">
    <property type="entry name" value="Nucleostemin_like"/>
    <property type="match status" value="1"/>
</dbReference>
<dbReference type="Gene3D" id="3.40.50.300">
    <property type="entry name" value="P-loop containing nucleotide triphosphate hydrolases"/>
    <property type="match status" value="1"/>
</dbReference>